<evidence type="ECO:0000313" key="17">
    <source>
        <dbReference type="EMBL" id="MFB5680832.1"/>
    </source>
</evidence>
<dbReference type="SMART" id="SM00388">
    <property type="entry name" value="HisKA"/>
    <property type="match status" value="1"/>
</dbReference>
<evidence type="ECO:0000256" key="5">
    <source>
        <dbReference type="ARBA" id="ARBA00022553"/>
    </source>
</evidence>
<reference evidence="17 18" key="1">
    <citation type="submission" date="2024-09" db="EMBL/GenBank/DDBJ databases">
        <authorList>
            <person name="Ruan L."/>
        </authorList>
    </citation>
    <scope>NUCLEOTIDE SEQUENCE [LARGE SCALE GENOMIC DNA]</scope>
    <source>
        <strain evidence="17 18">D33</strain>
    </source>
</reference>
<accession>A0ABV5B5S8</accession>
<dbReference type="CDD" id="cd00082">
    <property type="entry name" value="HisKA"/>
    <property type="match status" value="1"/>
</dbReference>
<dbReference type="PROSITE" id="PS50885">
    <property type="entry name" value="HAMP"/>
    <property type="match status" value="1"/>
</dbReference>
<dbReference type="InterPro" id="IPR003660">
    <property type="entry name" value="HAMP_dom"/>
</dbReference>
<dbReference type="PANTHER" id="PTHR45436">
    <property type="entry name" value="SENSOR HISTIDINE KINASE YKOH"/>
    <property type="match status" value="1"/>
</dbReference>
<evidence type="ECO:0000256" key="1">
    <source>
        <dbReference type="ARBA" id="ARBA00000085"/>
    </source>
</evidence>
<keyword evidence="10" id="KW-0067">ATP-binding</keyword>
<keyword evidence="18" id="KW-1185">Reference proteome</keyword>
<keyword evidence="9 17" id="KW-0418">Kinase</keyword>
<dbReference type="Gene3D" id="3.30.565.10">
    <property type="entry name" value="Histidine kinase-like ATPase, C-terminal domain"/>
    <property type="match status" value="1"/>
</dbReference>
<dbReference type="InterPro" id="IPR050428">
    <property type="entry name" value="TCS_sensor_his_kinase"/>
</dbReference>
<dbReference type="SMART" id="SM00304">
    <property type="entry name" value="HAMP"/>
    <property type="match status" value="1"/>
</dbReference>
<dbReference type="SMART" id="SM00387">
    <property type="entry name" value="HATPase_c"/>
    <property type="match status" value="1"/>
</dbReference>
<dbReference type="Pfam" id="PF00512">
    <property type="entry name" value="HisKA"/>
    <property type="match status" value="1"/>
</dbReference>
<dbReference type="InterPro" id="IPR036890">
    <property type="entry name" value="HATPase_C_sf"/>
</dbReference>
<evidence type="ECO:0000256" key="7">
    <source>
        <dbReference type="ARBA" id="ARBA00022692"/>
    </source>
</evidence>
<keyword evidence="13 14" id="KW-0472">Membrane</keyword>
<keyword evidence="12" id="KW-0902">Two-component regulatory system</keyword>
<dbReference type="EC" id="2.7.13.3" evidence="3"/>
<dbReference type="SUPFAM" id="SSF55874">
    <property type="entry name" value="ATPase domain of HSP90 chaperone/DNA topoisomerase II/histidine kinase"/>
    <property type="match status" value="1"/>
</dbReference>
<comment type="caution">
    <text evidence="17">The sequence shown here is derived from an EMBL/GenBank/DDBJ whole genome shotgun (WGS) entry which is preliminary data.</text>
</comment>
<proteinExistence type="predicted"/>
<keyword evidence="7 14" id="KW-0812">Transmembrane</keyword>
<keyword evidence="5" id="KW-0597">Phosphoprotein</keyword>
<evidence type="ECO:0000256" key="8">
    <source>
        <dbReference type="ARBA" id="ARBA00022741"/>
    </source>
</evidence>
<dbReference type="GO" id="GO:0016301">
    <property type="term" value="F:kinase activity"/>
    <property type="evidence" value="ECO:0007669"/>
    <property type="project" value="UniProtKB-KW"/>
</dbReference>
<comment type="catalytic activity">
    <reaction evidence="1">
        <text>ATP + protein L-histidine = ADP + protein N-phospho-L-histidine.</text>
        <dbReference type="EC" id="2.7.13.3"/>
    </reaction>
</comment>
<keyword evidence="6" id="KW-0808">Transferase</keyword>
<dbReference type="Proteomes" id="UP001580407">
    <property type="component" value="Unassembled WGS sequence"/>
</dbReference>
<dbReference type="Gene3D" id="6.10.340.10">
    <property type="match status" value="1"/>
</dbReference>
<comment type="subcellular location">
    <subcellularLocation>
        <location evidence="2">Cell membrane</location>
        <topology evidence="2">Multi-pass membrane protein</topology>
    </subcellularLocation>
</comment>
<gene>
    <name evidence="17" type="ORF">ACE3NQ_07920</name>
</gene>
<dbReference type="InterPro" id="IPR003661">
    <property type="entry name" value="HisK_dim/P_dom"/>
</dbReference>
<evidence type="ECO:0000256" key="2">
    <source>
        <dbReference type="ARBA" id="ARBA00004651"/>
    </source>
</evidence>
<dbReference type="RefSeq" id="WP_375524631.1">
    <property type="nucleotide sequence ID" value="NZ_JBHILM010000007.1"/>
</dbReference>
<evidence type="ECO:0000256" key="11">
    <source>
        <dbReference type="ARBA" id="ARBA00022989"/>
    </source>
</evidence>
<dbReference type="PANTHER" id="PTHR45436:SF5">
    <property type="entry name" value="SENSOR HISTIDINE KINASE TRCS"/>
    <property type="match status" value="1"/>
</dbReference>
<name>A0ABV5B5S8_9BACL</name>
<evidence type="ECO:0000256" key="4">
    <source>
        <dbReference type="ARBA" id="ARBA00022475"/>
    </source>
</evidence>
<keyword evidence="11 14" id="KW-1133">Transmembrane helix</keyword>
<dbReference type="EMBL" id="JBHILM010000007">
    <property type="protein sequence ID" value="MFB5680832.1"/>
    <property type="molecule type" value="Genomic_DNA"/>
</dbReference>
<dbReference type="CDD" id="cd06225">
    <property type="entry name" value="HAMP"/>
    <property type="match status" value="1"/>
</dbReference>
<dbReference type="InterPro" id="IPR036097">
    <property type="entry name" value="HisK_dim/P_sf"/>
</dbReference>
<evidence type="ECO:0000256" key="6">
    <source>
        <dbReference type="ARBA" id="ARBA00022679"/>
    </source>
</evidence>
<keyword evidence="4" id="KW-1003">Cell membrane</keyword>
<dbReference type="PROSITE" id="PS50109">
    <property type="entry name" value="HIS_KIN"/>
    <property type="match status" value="1"/>
</dbReference>
<evidence type="ECO:0000256" key="9">
    <source>
        <dbReference type="ARBA" id="ARBA00022777"/>
    </source>
</evidence>
<feature type="domain" description="Histidine kinase" evidence="15">
    <location>
        <begin position="239"/>
        <end position="452"/>
    </location>
</feature>
<dbReference type="Pfam" id="PF00672">
    <property type="entry name" value="HAMP"/>
    <property type="match status" value="1"/>
</dbReference>
<dbReference type="CDD" id="cd00075">
    <property type="entry name" value="HATPase"/>
    <property type="match status" value="1"/>
</dbReference>
<feature type="domain" description="HAMP" evidence="16">
    <location>
        <begin position="177"/>
        <end position="231"/>
    </location>
</feature>
<dbReference type="InterPro" id="IPR005467">
    <property type="entry name" value="His_kinase_dom"/>
</dbReference>
<dbReference type="SUPFAM" id="SSF47384">
    <property type="entry name" value="Homodimeric domain of signal transducing histidine kinase"/>
    <property type="match status" value="1"/>
</dbReference>
<dbReference type="PRINTS" id="PR00344">
    <property type="entry name" value="BCTRLSENSOR"/>
</dbReference>
<evidence type="ECO:0000256" key="10">
    <source>
        <dbReference type="ARBA" id="ARBA00022840"/>
    </source>
</evidence>
<evidence type="ECO:0000256" key="12">
    <source>
        <dbReference type="ARBA" id="ARBA00023012"/>
    </source>
</evidence>
<evidence type="ECO:0000313" key="18">
    <source>
        <dbReference type="Proteomes" id="UP001580407"/>
    </source>
</evidence>
<evidence type="ECO:0000256" key="13">
    <source>
        <dbReference type="ARBA" id="ARBA00023136"/>
    </source>
</evidence>
<evidence type="ECO:0000256" key="3">
    <source>
        <dbReference type="ARBA" id="ARBA00012438"/>
    </source>
</evidence>
<protein>
    <recommendedName>
        <fullName evidence="3">histidine kinase</fullName>
        <ecNumber evidence="3">2.7.13.3</ecNumber>
    </recommendedName>
</protein>
<keyword evidence="8" id="KW-0547">Nucleotide-binding</keyword>
<organism evidence="17 18">
    <name type="scientific">Paenibacillus terreus</name>
    <dbReference type="NCBI Taxonomy" id="1387834"/>
    <lineage>
        <taxon>Bacteria</taxon>
        <taxon>Bacillati</taxon>
        <taxon>Bacillota</taxon>
        <taxon>Bacilli</taxon>
        <taxon>Bacillales</taxon>
        <taxon>Paenibacillaceae</taxon>
        <taxon>Paenibacillus</taxon>
    </lineage>
</organism>
<dbReference type="Gene3D" id="1.10.287.130">
    <property type="match status" value="1"/>
</dbReference>
<dbReference type="InterPro" id="IPR003594">
    <property type="entry name" value="HATPase_dom"/>
</dbReference>
<evidence type="ECO:0000256" key="14">
    <source>
        <dbReference type="SAM" id="Phobius"/>
    </source>
</evidence>
<evidence type="ECO:0000259" key="15">
    <source>
        <dbReference type="PROSITE" id="PS50109"/>
    </source>
</evidence>
<feature type="transmembrane region" description="Helical" evidence="14">
    <location>
        <begin position="7"/>
        <end position="30"/>
    </location>
</feature>
<dbReference type="InterPro" id="IPR004358">
    <property type="entry name" value="Sig_transdc_His_kin-like_C"/>
</dbReference>
<dbReference type="Pfam" id="PF02518">
    <property type="entry name" value="HATPase_c"/>
    <property type="match status" value="1"/>
</dbReference>
<feature type="transmembrane region" description="Helical" evidence="14">
    <location>
        <begin position="151"/>
        <end position="176"/>
    </location>
</feature>
<evidence type="ECO:0000259" key="16">
    <source>
        <dbReference type="PROSITE" id="PS50885"/>
    </source>
</evidence>
<sequence length="454" mass="50808">MRLRSKIHLYSSVLFTVLLIVMNLSIYYTFSSLSDSSQMQRAEAEGARIAAGMRQASGQIAVEELLRAYVPVDGMLRLVRQQGKGPAPVTSPSASQLSRMEAVYNPNLSVKRIKFEGHSYILVSVPVIWTNGEIMNVQLTESMQAVMDTLAALRLVLIGVTAAALVPVLISSRVLARLIMQPIKGMTSTMKEIRRSGRFRRMELDTRSRDELVDMGVTFNEMIDLLQSNYEKQEKFVSNASHELKTPITIIESYASLLKRRGMERPELFQESVDAIHSEAVRMKEMTEQLLLLASPKEQWNVTKGKIDLFRLAAESAKAFRNAYGREVEVEAAGSRAAYAYSDEKKLKQLLFIFLDNARKYSEDQITLTVGESDAERFIRITDRGVGIPKEHLTKVFDRFYRVDEARKRTSGGAGLGLALAAEIAEATDIRLELDSLEGVGTTAVIWIKASPEE</sequence>